<gene>
    <name evidence="1" type="primary">gatC</name>
    <name evidence="2" type="ORF">A3A13_02395</name>
</gene>
<comment type="catalytic activity">
    <reaction evidence="1">
        <text>L-glutamyl-tRNA(Gln) + L-glutamine + ATP + H2O = L-glutaminyl-tRNA(Gln) + L-glutamate + ADP + phosphate + H(+)</text>
        <dbReference type="Rhea" id="RHEA:17521"/>
        <dbReference type="Rhea" id="RHEA-COMP:9681"/>
        <dbReference type="Rhea" id="RHEA-COMP:9684"/>
        <dbReference type="ChEBI" id="CHEBI:15377"/>
        <dbReference type="ChEBI" id="CHEBI:15378"/>
        <dbReference type="ChEBI" id="CHEBI:29985"/>
        <dbReference type="ChEBI" id="CHEBI:30616"/>
        <dbReference type="ChEBI" id="CHEBI:43474"/>
        <dbReference type="ChEBI" id="CHEBI:58359"/>
        <dbReference type="ChEBI" id="CHEBI:78520"/>
        <dbReference type="ChEBI" id="CHEBI:78521"/>
        <dbReference type="ChEBI" id="CHEBI:456216"/>
    </reaction>
</comment>
<comment type="catalytic activity">
    <reaction evidence="1">
        <text>L-aspartyl-tRNA(Asn) + L-glutamine + ATP + H2O = L-asparaginyl-tRNA(Asn) + L-glutamate + ADP + phosphate + 2 H(+)</text>
        <dbReference type="Rhea" id="RHEA:14513"/>
        <dbReference type="Rhea" id="RHEA-COMP:9674"/>
        <dbReference type="Rhea" id="RHEA-COMP:9677"/>
        <dbReference type="ChEBI" id="CHEBI:15377"/>
        <dbReference type="ChEBI" id="CHEBI:15378"/>
        <dbReference type="ChEBI" id="CHEBI:29985"/>
        <dbReference type="ChEBI" id="CHEBI:30616"/>
        <dbReference type="ChEBI" id="CHEBI:43474"/>
        <dbReference type="ChEBI" id="CHEBI:58359"/>
        <dbReference type="ChEBI" id="CHEBI:78515"/>
        <dbReference type="ChEBI" id="CHEBI:78516"/>
        <dbReference type="ChEBI" id="CHEBI:456216"/>
    </reaction>
</comment>
<dbReference type="GO" id="GO:0006450">
    <property type="term" value="P:regulation of translational fidelity"/>
    <property type="evidence" value="ECO:0007669"/>
    <property type="project" value="InterPro"/>
</dbReference>
<dbReference type="PANTHER" id="PTHR15004">
    <property type="entry name" value="GLUTAMYL-TRNA(GLN) AMIDOTRANSFERASE SUBUNIT C, MITOCHONDRIAL"/>
    <property type="match status" value="1"/>
</dbReference>
<dbReference type="EC" id="6.3.5.-" evidence="1"/>
<dbReference type="GO" id="GO:0070681">
    <property type="term" value="P:glutaminyl-tRNAGln biosynthesis via transamidation"/>
    <property type="evidence" value="ECO:0007669"/>
    <property type="project" value="TreeGrafter"/>
</dbReference>
<keyword evidence="1" id="KW-0436">Ligase</keyword>
<comment type="subunit">
    <text evidence="1">Heterotrimer of A, B and C subunits.</text>
</comment>
<dbReference type="InterPro" id="IPR036113">
    <property type="entry name" value="Asp/Glu-ADT_sf_sub_c"/>
</dbReference>
<dbReference type="GO" id="GO:0050567">
    <property type="term" value="F:glutaminyl-tRNA synthase (glutamine-hydrolyzing) activity"/>
    <property type="evidence" value="ECO:0007669"/>
    <property type="project" value="UniProtKB-UniRule"/>
</dbReference>
<dbReference type="HAMAP" id="MF_00122">
    <property type="entry name" value="GatC"/>
    <property type="match status" value="1"/>
</dbReference>
<dbReference type="GO" id="GO:0050566">
    <property type="term" value="F:asparaginyl-tRNA synthase (glutamine-hydrolyzing) activity"/>
    <property type="evidence" value="ECO:0007669"/>
    <property type="project" value="RHEA"/>
</dbReference>
<keyword evidence="1" id="KW-0547">Nucleotide-binding</keyword>
<dbReference type="GO" id="GO:0016740">
    <property type="term" value="F:transferase activity"/>
    <property type="evidence" value="ECO:0007669"/>
    <property type="project" value="UniProtKB-KW"/>
</dbReference>
<evidence type="ECO:0000313" key="3">
    <source>
        <dbReference type="Proteomes" id="UP000178911"/>
    </source>
</evidence>
<proteinExistence type="inferred from homology"/>
<protein>
    <recommendedName>
        <fullName evidence="1">Aspartyl/glutamyl-tRNA(Asn/Gln) amidotransferase subunit C</fullName>
        <shortName evidence="1">Asp/Glu-ADT subunit C</shortName>
        <ecNumber evidence="1">6.3.5.-</ecNumber>
    </recommendedName>
</protein>
<dbReference type="STRING" id="1802695.A3A13_02395"/>
<accession>A0A1F8GEW0</accession>
<dbReference type="GO" id="GO:0005524">
    <property type="term" value="F:ATP binding"/>
    <property type="evidence" value="ECO:0007669"/>
    <property type="project" value="UniProtKB-KW"/>
</dbReference>
<dbReference type="Gene3D" id="1.10.20.60">
    <property type="entry name" value="Glu-tRNAGln amidotransferase C subunit, N-terminal domain"/>
    <property type="match status" value="1"/>
</dbReference>
<comment type="function">
    <text evidence="1">Allows the formation of correctly charged Asn-tRNA(Asn) or Gln-tRNA(Gln) through the transamidation of misacylated Asp-tRNA(Asn) or Glu-tRNA(Gln) in organisms which lack either or both of asparaginyl-tRNA or glutaminyl-tRNA synthetases. The reaction takes place in the presence of glutamine and ATP through an activated phospho-Asp-tRNA(Asn) or phospho-Glu-tRNA(Gln).</text>
</comment>
<dbReference type="SUPFAM" id="SSF141000">
    <property type="entry name" value="Glu-tRNAGln amidotransferase C subunit"/>
    <property type="match status" value="1"/>
</dbReference>
<name>A0A1F8GEW0_9BACT</name>
<dbReference type="EMBL" id="MGKJ01000014">
    <property type="protein sequence ID" value="OGN23915.1"/>
    <property type="molecule type" value="Genomic_DNA"/>
</dbReference>
<keyword evidence="1" id="KW-0067">ATP-binding</keyword>
<reference evidence="2 3" key="1">
    <citation type="journal article" date="2016" name="Nat. Commun.">
        <title>Thousands of microbial genomes shed light on interconnected biogeochemical processes in an aquifer system.</title>
        <authorList>
            <person name="Anantharaman K."/>
            <person name="Brown C.T."/>
            <person name="Hug L.A."/>
            <person name="Sharon I."/>
            <person name="Castelle C.J."/>
            <person name="Probst A.J."/>
            <person name="Thomas B.C."/>
            <person name="Singh A."/>
            <person name="Wilkins M.J."/>
            <person name="Karaoz U."/>
            <person name="Brodie E.L."/>
            <person name="Williams K.H."/>
            <person name="Hubbard S.S."/>
            <person name="Banfield J.F."/>
        </authorList>
    </citation>
    <scope>NUCLEOTIDE SEQUENCE [LARGE SCALE GENOMIC DNA]</scope>
</reference>
<dbReference type="NCBIfam" id="TIGR00135">
    <property type="entry name" value="gatC"/>
    <property type="match status" value="1"/>
</dbReference>
<sequence length="101" mass="11810">MMLTEKEVEHIAQLARIKLTEKEKDKFKRELSSILDFVKKLNELDTEGVEPLYQTTGIINALRSDEHRKDFEMNEDLNEKLIGQAPHKENRFIKVGSVLKK</sequence>
<keyword evidence="1" id="KW-0648">Protein biosynthesis</keyword>
<dbReference type="Pfam" id="PF02686">
    <property type="entry name" value="GatC"/>
    <property type="match status" value="1"/>
</dbReference>
<dbReference type="GO" id="GO:0006412">
    <property type="term" value="P:translation"/>
    <property type="evidence" value="ECO:0007669"/>
    <property type="project" value="UniProtKB-UniRule"/>
</dbReference>
<dbReference type="PANTHER" id="PTHR15004:SF0">
    <property type="entry name" value="GLUTAMYL-TRNA(GLN) AMIDOTRANSFERASE SUBUNIT C, MITOCHONDRIAL"/>
    <property type="match status" value="1"/>
</dbReference>
<evidence type="ECO:0000313" key="2">
    <source>
        <dbReference type="EMBL" id="OGN23915.1"/>
    </source>
</evidence>
<keyword evidence="2" id="KW-0808">Transferase</keyword>
<dbReference type="InterPro" id="IPR003837">
    <property type="entry name" value="GatC"/>
</dbReference>
<comment type="caution">
    <text evidence="2">The sequence shown here is derived from an EMBL/GenBank/DDBJ whole genome shotgun (WGS) entry which is preliminary data.</text>
</comment>
<dbReference type="AlphaFoldDB" id="A0A1F8GEW0"/>
<dbReference type="Proteomes" id="UP000178911">
    <property type="component" value="Unassembled WGS sequence"/>
</dbReference>
<evidence type="ECO:0000256" key="1">
    <source>
        <dbReference type="HAMAP-Rule" id="MF_00122"/>
    </source>
</evidence>
<organism evidence="2 3">
    <name type="scientific">Candidatus Yanofskybacteria bacterium RIFCSPLOWO2_01_FULL_43_22</name>
    <dbReference type="NCBI Taxonomy" id="1802695"/>
    <lineage>
        <taxon>Bacteria</taxon>
        <taxon>Candidatus Yanofskyibacteriota</taxon>
    </lineage>
</organism>
<comment type="similarity">
    <text evidence="1">Belongs to the GatC family.</text>
</comment>